<dbReference type="GO" id="GO:0003677">
    <property type="term" value="F:DNA binding"/>
    <property type="evidence" value="ECO:0007669"/>
    <property type="project" value="InterPro"/>
</dbReference>
<comment type="caution">
    <text evidence="1">The sequence shown here is derived from an EMBL/GenBank/DDBJ whole genome shotgun (WGS) entry which is preliminary data.</text>
</comment>
<dbReference type="InterPro" id="IPR001387">
    <property type="entry name" value="Cro/C1-type_HTH"/>
</dbReference>
<gene>
    <name evidence="1" type="ORF">H4281_17695</name>
</gene>
<name>A0A7W3ZBM4_9PSEU</name>
<reference evidence="1 2" key="1">
    <citation type="submission" date="2020-08" db="EMBL/GenBank/DDBJ databases">
        <title>Amycolatopsis sp. nov. DR6-1 isolated from Dendrobium heterocarpum.</title>
        <authorList>
            <person name="Tedsree N."/>
            <person name="Kuncharoen N."/>
            <person name="Likhitwitayawuid K."/>
            <person name="Tanasupawat S."/>
        </authorList>
    </citation>
    <scope>NUCLEOTIDE SEQUENCE [LARGE SCALE GENOMIC DNA]</scope>
    <source>
        <strain evidence="1 2">DR6-1</strain>
    </source>
</reference>
<proteinExistence type="predicted"/>
<evidence type="ECO:0000313" key="1">
    <source>
        <dbReference type="EMBL" id="MBB1154979.1"/>
    </source>
</evidence>
<organism evidence="1 2">
    <name type="scientific">Amycolatopsis dendrobii</name>
    <dbReference type="NCBI Taxonomy" id="2760662"/>
    <lineage>
        <taxon>Bacteria</taxon>
        <taxon>Bacillati</taxon>
        <taxon>Actinomycetota</taxon>
        <taxon>Actinomycetes</taxon>
        <taxon>Pseudonocardiales</taxon>
        <taxon>Pseudonocardiaceae</taxon>
        <taxon>Amycolatopsis</taxon>
    </lineage>
</organism>
<dbReference type="Proteomes" id="UP000526734">
    <property type="component" value="Unassembled WGS sequence"/>
</dbReference>
<dbReference type="AlphaFoldDB" id="A0A7W3ZBM4"/>
<keyword evidence="2" id="KW-1185">Reference proteome</keyword>
<dbReference type="EMBL" id="JACGZW010000005">
    <property type="protein sequence ID" value="MBB1154979.1"/>
    <property type="molecule type" value="Genomic_DNA"/>
</dbReference>
<evidence type="ECO:0000313" key="2">
    <source>
        <dbReference type="Proteomes" id="UP000526734"/>
    </source>
</evidence>
<dbReference type="InterPro" id="IPR010982">
    <property type="entry name" value="Lambda_DNA-bd_dom_sf"/>
</dbReference>
<dbReference type="Gene3D" id="1.10.260.40">
    <property type="entry name" value="lambda repressor-like DNA-binding domains"/>
    <property type="match status" value="1"/>
</dbReference>
<dbReference type="CDD" id="cd00093">
    <property type="entry name" value="HTH_XRE"/>
    <property type="match status" value="1"/>
</dbReference>
<protein>
    <submittedName>
        <fullName evidence="1">XRE family transcriptional regulator</fullName>
    </submittedName>
</protein>
<accession>A0A7W3ZBM4</accession>
<dbReference type="RefSeq" id="WP_182892015.1">
    <property type="nucleotide sequence ID" value="NZ_JACGZW010000005.1"/>
</dbReference>
<sequence>MAEIAPLDRQLRGLLRHGTFAQVLDHALNVRGLSLEQVRQRLAGRGVRVSRAALSYWRHGRSRPERAESLRAVRALEAVLGLPPESLVALLGPPRPRGRGAAAEPEAIDRKRLWPGHRPLLAELNLPPDNLVRRLDVHEHLRVDEHRRLTKVHTRLVVEATADRVDRCVVFLWAERSAPALPAEVRYCRPGRVRVDPEAGATVCELLLDQRLATGERSVLEYTAVYPPGPELTFYHHRFTRPVRQYLLQAEFAGAPPATCVPFRQNSVQAPRRPGPPLWIGASRTAHLVLTDVRPGIAGLAWEWA</sequence>